<organism evidence="3 4">
    <name type="scientific">Porites lobata</name>
    <dbReference type="NCBI Taxonomy" id="104759"/>
    <lineage>
        <taxon>Eukaryota</taxon>
        <taxon>Metazoa</taxon>
        <taxon>Cnidaria</taxon>
        <taxon>Anthozoa</taxon>
        <taxon>Hexacorallia</taxon>
        <taxon>Scleractinia</taxon>
        <taxon>Fungiina</taxon>
        <taxon>Poritidae</taxon>
        <taxon>Porites</taxon>
    </lineage>
</organism>
<comment type="caution">
    <text evidence="3">The sequence shown here is derived from an EMBL/GenBank/DDBJ whole genome shotgun (WGS) entry which is preliminary data.</text>
</comment>
<evidence type="ECO:0000256" key="1">
    <source>
        <dbReference type="ARBA" id="ARBA00023157"/>
    </source>
</evidence>
<name>A0ABN8Q0G9_9CNID</name>
<dbReference type="SUPFAM" id="SSF50242">
    <property type="entry name" value="TIMP-like"/>
    <property type="match status" value="1"/>
</dbReference>
<dbReference type="Proteomes" id="UP001159405">
    <property type="component" value="Unassembled WGS sequence"/>
</dbReference>
<feature type="domain" description="NTR" evidence="2">
    <location>
        <begin position="5"/>
        <end position="130"/>
    </location>
</feature>
<protein>
    <recommendedName>
        <fullName evidence="2">NTR domain-containing protein</fullName>
    </recommendedName>
</protein>
<dbReference type="Gene3D" id="2.40.50.120">
    <property type="match status" value="1"/>
</dbReference>
<gene>
    <name evidence="3" type="ORF">PLOB_00050046</name>
</gene>
<evidence type="ECO:0000259" key="2">
    <source>
        <dbReference type="PROSITE" id="PS50189"/>
    </source>
</evidence>
<reference evidence="3 4" key="1">
    <citation type="submission" date="2022-05" db="EMBL/GenBank/DDBJ databases">
        <authorList>
            <consortium name="Genoscope - CEA"/>
            <person name="William W."/>
        </authorList>
    </citation>
    <scope>NUCLEOTIDE SEQUENCE [LARGE SCALE GENOMIC DNA]</scope>
</reference>
<dbReference type="InterPro" id="IPR001134">
    <property type="entry name" value="Netrin_domain"/>
</dbReference>
<proteinExistence type="predicted"/>
<accession>A0ABN8Q0G9</accession>
<evidence type="ECO:0000313" key="3">
    <source>
        <dbReference type="EMBL" id="CAH3154481.1"/>
    </source>
</evidence>
<dbReference type="EMBL" id="CALNXK010000098">
    <property type="protein sequence ID" value="CAH3154481.1"/>
    <property type="molecule type" value="Genomic_DNA"/>
</dbReference>
<keyword evidence="1" id="KW-1015">Disulfide bond</keyword>
<dbReference type="InterPro" id="IPR008993">
    <property type="entry name" value="TIMP-like_OB-fold"/>
</dbReference>
<sequence>MPQIAGSLCNSTSLHDTLCAPLRIVLRAKVLPLQLWSPNKNGIYRLEVSQIFSAPNQGVSSIPWPYVFLQTPSPAIATRLNKTLELGVEYVLTGVIDQTGKVMRMNMCYWHKKWKDMSTDDKKELLDKSCNKDSDNENLP</sequence>
<evidence type="ECO:0000313" key="4">
    <source>
        <dbReference type="Proteomes" id="UP001159405"/>
    </source>
</evidence>
<dbReference type="PROSITE" id="PS50189">
    <property type="entry name" value="NTR"/>
    <property type="match status" value="1"/>
</dbReference>
<keyword evidence="4" id="KW-1185">Reference proteome</keyword>